<evidence type="ECO:0000256" key="2">
    <source>
        <dbReference type="SAM" id="SignalP"/>
    </source>
</evidence>
<accession>A0ABY8VYF9</accession>
<dbReference type="Pfam" id="PF18914">
    <property type="entry name" value="DUF5666"/>
    <property type="match status" value="2"/>
</dbReference>
<name>A0ABY8VYF9_9MYCO</name>
<dbReference type="RefSeq" id="WP_285189000.1">
    <property type="nucleotide sequence ID" value="NZ_CP126981.1"/>
</dbReference>
<feature type="domain" description="DUF5666" evidence="3">
    <location>
        <begin position="162"/>
        <end position="231"/>
    </location>
</feature>
<keyword evidence="2" id="KW-0732">Signal</keyword>
<feature type="chain" id="PRO_5045151470" evidence="2">
    <location>
        <begin position="28"/>
        <end position="250"/>
    </location>
</feature>
<feature type="compositionally biased region" description="Low complexity" evidence="1">
    <location>
        <begin position="29"/>
        <end position="57"/>
    </location>
</feature>
<evidence type="ECO:0000313" key="4">
    <source>
        <dbReference type="EMBL" id="WIM88680.1"/>
    </source>
</evidence>
<feature type="region of interest" description="Disordered" evidence="1">
    <location>
        <begin position="29"/>
        <end position="62"/>
    </location>
</feature>
<feature type="signal peptide" evidence="2">
    <location>
        <begin position="1"/>
        <end position="27"/>
    </location>
</feature>
<dbReference type="InterPro" id="IPR043724">
    <property type="entry name" value="DUF5666"/>
</dbReference>
<evidence type="ECO:0000256" key="1">
    <source>
        <dbReference type="SAM" id="MobiDB-lite"/>
    </source>
</evidence>
<feature type="domain" description="DUF5666" evidence="3">
    <location>
        <begin position="65"/>
        <end position="115"/>
    </location>
</feature>
<reference evidence="4 5" key="1">
    <citation type="journal article" date="2023" name="Microbiol. Resour. Announc.">
        <title>Complete Genome Sequence of Mycobacterium wuenschmanii, a novel Nontuberculous Mycobacterium Isolated from a captive population of Amazon Milk Frogs.</title>
        <authorList>
            <person name="Hicks J."/>
            <person name="Zeineldin M."/>
            <person name="Ward H."/>
            <person name="Wuenschmann A."/>
            <person name="Camp P."/>
            <person name="Farrell D."/>
            <person name="Lehman K."/>
            <person name="Thacker T."/>
            <person name="Cuthbert E."/>
        </authorList>
    </citation>
    <scope>NUCLEOTIDE SEQUENCE [LARGE SCALE GENOMIC DNA]</scope>
    <source>
        <strain evidence="4 5">Wuenschmanii</strain>
    </source>
</reference>
<sequence length="250" mass="25300">MPATLSTARMSRAALLAVTGATALSLAACGNSSETKPAPASPSSSASAPTSSTPSASDKSHDWVKGIIDSVSGSTIQVTAKSGPTTVDFTPSTTIDEITPAQLTDVTVGSCVWVHPDHEADAPAGGPINARAVKVSAAVDGKCPGPAPHPAGDKPHHQIPPHGQVASVAGNTITLNGTDAQGNPSTITVNVTDTTKYKKKTPADAHVIVQGKCLVAHGTRDSGNALQAKRIDVKDAVNGSCPEHGKHHDR</sequence>
<evidence type="ECO:0000259" key="3">
    <source>
        <dbReference type="Pfam" id="PF18914"/>
    </source>
</evidence>
<proteinExistence type="predicted"/>
<organism evidence="4 5">
    <name type="scientific">Candidatus Mycobacterium wuenschmannii</name>
    <dbReference type="NCBI Taxonomy" id="3027808"/>
    <lineage>
        <taxon>Bacteria</taxon>
        <taxon>Bacillati</taxon>
        <taxon>Actinomycetota</taxon>
        <taxon>Actinomycetes</taxon>
        <taxon>Mycobacteriales</taxon>
        <taxon>Mycobacteriaceae</taxon>
        <taxon>Mycobacterium</taxon>
    </lineage>
</organism>
<dbReference type="Proteomes" id="UP001236585">
    <property type="component" value="Chromosome"/>
</dbReference>
<evidence type="ECO:0000313" key="5">
    <source>
        <dbReference type="Proteomes" id="UP001236585"/>
    </source>
</evidence>
<protein>
    <submittedName>
        <fullName evidence="4">DUF5666 domain-containing protein</fullName>
    </submittedName>
</protein>
<keyword evidence="5" id="KW-1185">Reference proteome</keyword>
<gene>
    <name evidence="4" type="ORF">PT015_04070</name>
</gene>
<dbReference type="EMBL" id="CP126981">
    <property type="protein sequence ID" value="WIM88680.1"/>
    <property type="molecule type" value="Genomic_DNA"/>
</dbReference>